<dbReference type="PANTHER" id="PTHR13794">
    <property type="entry name" value="ENOLASE SUPERFAMILY, MANDELATE RACEMASE"/>
    <property type="match status" value="1"/>
</dbReference>
<dbReference type="PROSITE" id="PS00909">
    <property type="entry name" value="MR_MLE_2"/>
    <property type="match status" value="1"/>
</dbReference>
<evidence type="ECO:0000256" key="3">
    <source>
        <dbReference type="ARBA" id="ARBA00022842"/>
    </source>
</evidence>
<evidence type="ECO:0000256" key="2">
    <source>
        <dbReference type="ARBA" id="ARBA00022723"/>
    </source>
</evidence>
<evidence type="ECO:0000256" key="1">
    <source>
        <dbReference type="ARBA" id="ARBA00001946"/>
    </source>
</evidence>
<dbReference type="GO" id="GO:0009063">
    <property type="term" value="P:amino acid catabolic process"/>
    <property type="evidence" value="ECO:0007669"/>
    <property type="project" value="InterPro"/>
</dbReference>
<dbReference type="Gene3D" id="3.20.20.120">
    <property type="entry name" value="Enolase-like C-terminal domain"/>
    <property type="match status" value="1"/>
</dbReference>
<dbReference type="PANTHER" id="PTHR13794:SF58">
    <property type="entry name" value="MITOCHONDRIAL ENOLASE SUPERFAMILY MEMBER 1"/>
    <property type="match status" value="1"/>
</dbReference>
<dbReference type="SUPFAM" id="SSF54826">
    <property type="entry name" value="Enolase N-terminal domain-like"/>
    <property type="match status" value="1"/>
</dbReference>
<dbReference type="InterPro" id="IPR013341">
    <property type="entry name" value="Mandelate_racemase_N_dom"/>
</dbReference>
<proteinExistence type="predicted"/>
<dbReference type="Proteomes" id="UP000267400">
    <property type="component" value="Unassembled WGS sequence"/>
</dbReference>
<dbReference type="RefSeq" id="WP_126486298.1">
    <property type="nucleotide sequence ID" value="NZ_RXNS01000019.1"/>
</dbReference>
<dbReference type="InterPro" id="IPR036849">
    <property type="entry name" value="Enolase-like_C_sf"/>
</dbReference>
<dbReference type="InterPro" id="IPR018110">
    <property type="entry name" value="Mandel_Rmase/mucon_lact_enz_CS"/>
</dbReference>
<organism evidence="5 6">
    <name type="scientific">Halomonas nitroreducens</name>
    <dbReference type="NCBI Taxonomy" id="447425"/>
    <lineage>
        <taxon>Bacteria</taxon>
        <taxon>Pseudomonadati</taxon>
        <taxon>Pseudomonadota</taxon>
        <taxon>Gammaproteobacteria</taxon>
        <taxon>Oceanospirillales</taxon>
        <taxon>Halomonadaceae</taxon>
        <taxon>Halomonas</taxon>
    </lineage>
</organism>
<dbReference type="Gene3D" id="3.30.390.10">
    <property type="entry name" value="Enolase-like, N-terminal domain"/>
    <property type="match status" value="1"/>
</dbReference>
<keyword evidence="3" id="KW-0460">Magnesium</keyword>
<dbReference type="InterPro" id="IPR029017">
    <property type="entry name" value="Enolase-like_N"/>
</dbReference>
<dbReference type="SFLD" id="SFLDG00179">
    <property type="entry name" value="mandelate_racemase"/>
    <property type="match status" value="1"/>
</dbReference>
<sequence length="382" mass="42318">MIIQDIHVYTMSSELPQPFAFSQQWVQRRSATIVQVVTRDGASGWGEALCAGLLEPELAASVIKHVLKPLVIGRHVSETEVLWHTLYNHTRDYGRKGVVIAGISAIDIALWDLKGKYAVQPTYTLLGGAFRNHIDAYATGFFRSSLDQDTQALVDEAKRHVDAGFLKMKIKLGFGIENDIQVMTDIRDAIGNDIELMVDVNHAYTVSEAARLAEGLRPFELRWLEEPVNPEDKEGFRLLQQKTLIPLAAGEAEFTMYGFRELLNTRCIDIAQPDVAMAGGLTALQHITTLALANGIQVNPHVWGTAIGQYASLHAIAATPTVNPTLLDADPILEYDTSAHPLRSELVHQPIEQHQGKVLIPQKNGHGFVINEDYLKENATLY</sequence>
<keyword evidence="2" id="KW-0479">Metal-binding</keyword>
<dbReference type="Pfam" id="PF02746">
    <property type="entry name" value="MR_MLE_N"/>
    <property type="match status" value="1"/>
</dbReference>
<dbReference type="SFLD" id="SFLDS00001">
    <property type="entry name" value="Enolase"/>
    <property type="match status" value="1"/>
</dbReference>
<evidence type="ECO:0000313" key="5">
    <source>
        <dbReference type="EMBL" id="RTQ99584.1"/>
    </source>
</evidence>
<dbReference type="AlphaFoldDB" id="A0A3S0K0W6"/>
<dbReference type="GO" id="GO:0016836">
    <property type="term" value="F:hydro-lyase activity"/>
    <property type="evidence" value="ECO:0007669"/>
    <property type="project" value="TreeGrafter"/>
</dbReference>
<dbReference type="SUPFAM" id="SSF51604">
    <property type="entry name" value="Enolase C-terminal domain-like"/>
    <property type="match status" value="1"/>
</dbReference>
<accession>A0A3S0K0W6</accession>
<dbReference type="EMBL" id="RXNS01000019">
    <property type="protein sequence ID" value="RTQ99584.1"/>
    <property type="molecule type" value="Genomic_DNA"/>
</dbReference>
<dbReference type="InterPro" id="IPR013342">
    <property type="entry name" value="Mandelate_racemase_C"/>
</dbReference>
<feature type="domain" description="Mandelate racemase/muconate lactonizing enzyme C-terminal" evidence="4">
    <location>
        <begin position="150"/>
        <end position="246"/>
    </location>
</feature>
<dbReference type="GO" id="GO:0016052">
    <property type="term" value="P:carbohydrate catabolic process"/>
    <property type="evidence" value="ECO:0007669"/>
    <property type="project" value="TreeGrafter"/>
</dbReference>
<reference evidence="5 6" key="1">
    <citation type="submission" date="2018-12" db="EMBL/GenBank/DDBJ databases">
        <authorList>
            <person name="Yu L."/>
        </authorList>
    </citation>
    <scope>NUCLEOTIDE SEQUENCE [LARGE SCALE GENOMIC DNA]</scope>
    <source>
        <strain evidence="5 6">11S</strain>
    </source>
</reference>
<dbReference type="GO" id="GO:0000287">
    <property type="term" value="F:magnesium ion binding"/>
    <property type="evidence" value="ECO:0007669"/>
    <property type="project" value="TreeGrafter"/>
</dbReference>
<comment type="caution">
    <text evidence="5">The sequence shown here is derived from an EMBL/GenBank/DDBJ whole genome shotgun (WGS) entry which is preliminary data.</text>
</comment>
<dbReference type="InterPro" id="IPR029065">
    <property type="entry name" value="Enolase_C-like"/>
</dbReference>
<dbReference type="CDD" id="cd03316">
    <property type="entry name" value="MR_like"/>
    <property type="match status" value="1"/>
</dbReference>
<dbReference type="InterPro" id="IPR046945">
    <property type="entry name" value="RHMD-like"/>
</dbReference>
<evidence type="ECO:0000313" key="6">
    <source>
        <dbReference type="Proteomes" id="UP000267400"/>
    </source>
</evidence>
<comment type="cofactor">
    <cofactor evidence="1">
        <name>Mg(2+)</name>
        <dbReference type="ChEBI" id="CHEBI:18420"/>
    </cofactor>
</comment>
<name>A0A3S0K0W6_9GAMM</name>
<protein>
    <submittedName>
        <fullName evidence="5">Mandelate racemase/muconate lactonizing enzyme family protein</fullName>
    </submittedName>
</protein>
<dbReference type="SMART" id="SM00922">
    <property type="entry name" value="MR_MLE"/>
    <property type="match status" value="1"/>
</dbReference>
<dbReference type="Pfam" id="PF13378">
    <property type="entry name" value="MR_MLE_C"/>
    <property type="match status" value="1"/>
</dbReference>
<dbReference type="OrthoDB" id="9782675at2"/>
<gene>
    <name evidence="5" type="ORF">EKG36_17050</name>
</gene>
<keyword evidence="6" id="KW-1185">Reference proteome</keyword>
<evidence type="ECO:0000259" key="4">
    <source>
        <dbReference type="SMART" id="SM00922"/>
    </source>
</evidence>